<dbReference type="Proteomes" id="UP000823927">
    <property type="component" value="Unassembled WGS sequence"/>
</dbReference>
<name>A0A9D1JQG5_9FIRM</name>
<reference evidence="1" key="1">
    <citation type="submission" date="2020-10" db="EMBL/GenBank/DDBJ databases">
        <authorList>
            <person name="Gilroy R."/>
        </authorList>
    </citation>
    <scope>NUCLEOTIDE SEQUENCE</scope>
    <source>
        <strain evidence="1">CHK178-757</strain>
    </source>
</reference>
<evidence type="ECO:0000313" key="1">
    <source>
        <dbReference type="EMBL" id="HIS46305.1"/>
    </source>
</evidence>
<dbReference type="AlphaFoldDB" id="A0A9D1JQG5"/>
<proteinExistence type="predicted"/>
<reference evidence="1" key="2">
    <citation type="journal article" date="2021" name="PeerJ">
        <title>Extensive microbial diversity within the chicken gut microbiome revealed by metagenomics and culture.</title>
        <authorList>
            <person name="Gilroy R."/>
            <person name="Ravi A."/>
            <person name="Getino M."/>
            <person name="Pursley I."/>
            <person name="Horton D.L."/>
            <person name="Alikhan N.F."/>
            <person name="Baker D."/>
            <person name="Gharbi K."/>
            <person name="Hall N."/>
            <person name="Watson M."/>
            <person name="Adriaenssens E.M."/>
            <person name="Foster-Nyarko E."/>
            <person name="Jarju S."/>
            <person name="Secka A."/>
            <person name="Antonio M."/>
            <person name="Oren A."/>
            <person name="Chaudhuri R.R."/>
            <person name="La Ragione R."/>
            <person name="Hildebrand F."/>
            <person name="Pallen M.J."/>
        </authorList>
    </citation>
    <scope>NUCLEOTIDE SEQUENCE</scope>
    <source>
        <strain evidence="1">CHK178-757</strain>
    </source>
</reference>
<dbReference type="EMBL" id="DVIT01000007">
    <property type="protein sequence ID" value="HIS46305.1"/>
    <property type="molecule type" value="Genomic_DNA"/>
</dbReference>
<comment type="caution">
    <text evidence="1">The sequence shown here is derived from an EMBL/GenBank/DDBJ whole genome shotgun (WGS) entry which is preliminary data.</text>
</comment>
<organism evidence="1 2">
    <name type="scientific">Candidatus Scybalocola faecigallinarum</name>
    <dbReference type="NCBI Taxonomy" id="2840941"/>
    <lineage>
        <taxon>Bacteria</taxon>
        <taxon>Bacillati</taxon>
        <taxon>Bacillota</taxon>
        <taxon>Clostridia</taxon>
        <taxon>Lachnospirales</taxon>
        <taxon>Lachnospiraceae</taxon>
        <taxon>Lachnospiraceae incertae sedis</taxon>
        <taxon>Candidatus Scybalocola (ex Gilroy et al. 2021)</taxon>
    </lineage>
</organism>
<sequence length="279" mass="31650">MAHTYFGTTLLPFFGIHEPIADTGPTEASLLTITKKYMDFTFLTTSGKYLHFEFQSTDGGITDLRRFHVYEALLNYSSGRDVITYIIFTGGIEDAIYEYTCGINTYTTYPIYMEAKDADRILENLKAKNAKHEPLTEEDLAMLTLTPVMGSRFSKKHRIMEAVKLLKSDSSEKSAHAMAMLYAFAEKFITDSKDLEELKGVMLMTRLGQMIFDDGLEQGHEKGLAEGREEGREEGRNQIQALNLRLLDDNRLEDLKRAASDSVFCQQLLEEYGLLTPTK</sequence>
<evidence type="ECO:0000313" key="2">
    <source>
        <dbReference type="Proteomes" id="UP000823927"/>
    </source>
</evidence>
<evidence type="ECO:0008006" key="3">
    <source>
        <dbReference type="Google" id="ProtNLM"/>
    </source>
</evidence>
<protein>
    <recommendedName>
        <fullName evidence="3">Rpn family recombination-promoting nuclease/putative transposase</fullName>
    </recommendedName>
</protein>
<gene>
    <name evidence="1" type="ORF">IAB46_01895</name>
</gene>
<accession>A0A9D1JQG5</accession>